<organism evidence="1 2">
    <name type="scientific">Candidatus Kaiserbacteria bacterium CG17_big_fil_post_rev_8_21_14_2_50_51_7</name>
    <dbReference type="NCBI Taxonomy" id="1974613"/>
    <lineage>
        <taxon>Bacteria</taxon>
        <taxon>Candidatus Kaiseribacteriota</taxon>
    </lineage>
</organism>
<dbReference type="Proteomes" id="UP000228497">
    <property type="component" value="Unassembled WGS sequence"/>
</dbReference>
<reference evidence="2" key="1">
    <citation type="submission" date="2017-09" db="EMBL/GenBank/DDBJ databases">
        <title>Depth-based differentiation of microbial function through sediment-hosted aquifers and enrichment of novel symbionts in the deep terrestrial subsurface.</title>
        <authorList>
            <person name="Probst A.J."/>
            <person name="Ladd B."/>
            <person name="Jarett J.K."/>
            <person name="Geller-Mcgrath D.E."/>
            <person name="Sieber C.M.K."/>
            <person name="Emerson J.B."/>
            <person name="Anantharaman K."/>
            <person name="Thomas B.C."/>
            <person name="Malmstrom R."/>
            <person name="Stieglmeier M."/>
            <person name="Klingl A."/>
            <person name="Woyke T."/>
            <person name="Ryan C.M."/>
            <person name="Banfield J.F."/>
        </authorList>
    </citation>
    <scope>NUCLEOTIDE SEQUENCE [LARGE SCALE GENOMIC DNA]</scope>
</reference>
<accession>A0A2M7FC54</accession>
<proteinExistence type="predicted"/>
<evidence type="ECO:0000313" key="2">
    <source>
        <dbReference type="Proteomes" id="UP000228497"/>
    </source>
</evidence>
<comment type="caution">
    <text evidence="1">The sequence shown here is derived from an EMBL/GenBank/DDBJ whole genome shotgun (WGS) entry which is preliminary data.</text>
</comment>
<sequence>MTITTTQACMIFGVDKSTLTHWKRLGADAAYLSRNKWDLKRLILWWSENIYQGSTPDEAETLAAAKNRYWTAKALREEMKAKVEAGELAPISEFIDAEVNRLLVMKAAMMGQGDRLSPILEHQDHDTIARILNDDNWMMLDNYSKTGKFIHDIHE</sequence>
<protein>
    <recommendedName>
        <fullName evidence="3">Terminase small subunit</fullName>
    </recommendedName>
</protein>
<evidence type="ECO:0008006" key="3">
    <source>
        <dbReference type="Google" id="ProtNLM"/>
    </source>
</evidence>
<name>A0A2M7FC54_9BACT</name>
<dbReference type="AlphaFoldDB" id="A0A2M7FC54"/>
<gene>
    <name evidence="1" type="ORF">COW49_04025</name>
</gene>
<evidence type="ECO:0000313" key="1">
    <source>
        <dbReference type="EMBL" id="PIV86687.1"/>
    </source>
</evidence>
<dbReference type="EMBL" id="PFFD01000191">
    <property type="protein sequence ID" value="PIV86687.1"/>
    <property type="molecule type" value="Genomic_DNA"/>
</dbReference>